<evidence type="ECO:0000313" key="7">
    <source>
        <dbReference type="Proteomes" id="UP000316343"/>
    </source>
</evidence>
<keyword evidence="7" id="KW-1185">Reference proteome</keyword>
<sequence length="233" mass="24680">MENSLRNSLLTALLALVFGFLGAAAWSYSGLADNRTRTYLLDNPAILEDMAMALQDEQARDRISQAGEDIYAAFPGAVMGNPAGSKTLVEFTDYNCPYCEASLADVNRLIAEDPDLKVVMREWPIFEGSDGAARMALAAGMQGKYTAFHEAMFKLGPTTPEAIEAAAIEAGLDIERARSDAASDAVSIEIAKNLSLAQALGFSGTPAWVAGDKAIGGMVGYDALKEALDEIGS</sequence>
<proteinExistence type="predicted"/>
<organism evidence="6 7">
    <name type="scientific">Erythrobacter insulae</name>
    <dbReference type="NCBI Taxonomy" id="2584124"/>
    <lineage>
        <taxon>Bacteria</taxon>
        <taxon>Pseudomonadati</taxon>
        <taxon>Pseudomonadota</taxon>
        <taxon>Alphaproteobacteria</taxon>
        <taxon>Sphingomonadales</taxon>
        <taxon>Erythrobacteraceae</taxon>
        <taxon>Erythrobacter/Porphyrobacter group</taxon>
        <taxon>Erythrobacter</taxon>
    </lineage>
</organism>
<gene>
    <name evidence="6" type="ORF">FGU71_05150</name>
</gene>
<protein>
    <submittedName>
        <fullName evidence="6">DsbA family protein</fullName>
    </submittedName>
</protein>
<dbReference type="Proteomes" id="UP000316343">
    <property type="component" value="Unassembled WGS sequence"/>
</dbReference>
<dbReference type="Pfam" id="PF01323">
    <property type="entry name" value="DSBA"/>
    <property type="match status" value="1"/>
</dbReference>
<name>A0A547PAW7_9SPHN</name>
<dbReference type="InterPro" id="IPR017937">
    <property type="entry name" value="Thioredoxin_CS"/>
</dbReference>
<feature type="domain" description="Thioredoxin" evidence="5">
    <location>
        <begin position="61"/>
        <end position="233"/>
    </location>
</feature>
<keyword evidence="4" id="KW-0676">Redox-active center</keyword>
<dbReference type="EMBL" id="VHJK01000001">
    <property type="protein sequence ID" value="TRD11292.1"/>
    <property type="molecule type" value="Genomic_DNA"/>
</dbReference>
<comment type="caution">
    <text evidence="6">The sequence shown here is derived from an EMBL/GenBank/DDBJ whole genome shotgun (WGS) entry which is preliminary data.</text>
</comment>
<evidence type="ECO:0000313" key="6">
    <source>
        <dbReference type="EMBL" id="TRD11292.1"/>
    </source>
</evidence>
<keyword evidence="3" id="KW-1015">Disulfide bond</keyword>
<evidence type="ECO:0000256" key="4">
    <source>
        <dbReference type="ARBA" id="ARBA00023284"/>
    </source>
</evidence>
<dbReference type="CDD" id="cd03023">
    <property type="entry name" value="DsbA_Com1_like"/>
    <property type="match status" value="1"/>
</dbReference>
<dbReference type="PROSITE" id="PS00194">
    <property type="entry name" value="THIOREDOXIN_1"/>
    <property type="match status" value="1"/>
</dbReference>
<accession>A0A547PAW7</accession>
<dbReference type="OrthoDB" id="9780147at2"/>
<dbReference type="InterPro" id="IPR001853">
    <property type="entry name" value="DSBA-like_thioredoxin_dom"/>
</dbReference>
<keyword evidence="1" id="KW-0732">Signal</keyword>
<evidence type="ECO:0000256" key="1">
    <source>
        <dbReference type="ARBA" id="ARBA00022729"/>
    </source>
</evidence>
<dbReference type="AlphaFoldDB" id="A0A547PAW7"/>
<dbReference type="PANTHER" id="PTHR13887:SF14">
    <property type="entry name" value="DISULFIDE BOND FORMATION PROTEIN D"/>
    <property type="match status" value="1"/>
</dbReference>
<evidence type="ECO:0000256" key="2">
    <source>
        <dbReference type="ARBA" id="ARBA00023002"/>
    </source>
</evidence>
<dbReference type="InterPro" id="IPR036249">
    <property type="entry name" value="Thioredoxin-like_sf"/>
</dbReference>
<dbReference type="PROSITE" id="PS51352">
    <property type="entry name" value="THIOREDOXIN_2"/>
    <property type="match status" value="1"/>
</dbReference>
<evidence type="ECO:0000256" key="3">
    <source>
        <dbReference type="ARBA" id="ARBA00023157"/>
    </source>
</evidence>
<dbReference type="PANTHER" id="PTHR13887">
    <property type="entry name" value="GLUTATHIONE S-TRANSFERASE KAPPA"/>
    <property type="match status" value="1"/>
</dbReference>
<evidence type="ECO:0000259" key="5">
    <source>
        <dbReference type="PROSITE" id="PS51352"/>
    </source>
</evidence>
<dbReference type="SUPFAM" id="SSF52833">
    <property type="entry name" value="Thioredoxin-like"/>
    <property type="match status" value="1"/>
</dbReference>
<keyword evidence="2" id="KW-0560">Oxidoreductase</keyword>
<reference evidence="6 7" key="1">
    <citation type="submission" date="2019-06" db="EMBL/GenBank/DDBJ databases">
        <title>Erythrobacter insulae sp. nov., isolated from a tidal flat.</title>
        <authorList>
            <person name="Yoon J.-H."/>
        </authorList>
    </citation>
    <scope>NUCLEOTIDE SEQUENCE [LARGE SCALE GENOMIC DNA]</scope>
    <source>
        <strain evidence="6 7">JBTF-M21</strain>
    </source>
</reference>
<dbReference type="InterPro" id="IPR013766">
    <property type="entry name" value="Thioredoxin_domain"/>
</dbReference>
<dbReference type="GO" id="GO:0015036">
    <property type="term" value="F:disulfide oxidoreductase activity"/>
    <property type="evidence" value="ECO:0007669"/>
    <property type="project" value="UniProtKB-ARBA"/>
</dbReference>
<dbReference type="RefSeq" id="WP_142787558.1">
    <property type="nucleotide sequence ID" value="NZ_VHJK01000001.1"/>
</dbReference>
<dbReference type="Gene3D" id="3.40.30.10">
    <property type="entry name" value="Glutaredoxin"/>
    <property type="match status" value="1"/>
</dbReference>